<organism evidence="12 13">
    <name type="scientific">Vanilla planifolia</name>
    <name type="common">Vanilla</name>
    <dbReference type="NCBI Taxonomy" id="51239"/>
    <lineage>
        <taxon>Eukaryota</taxon>
        <taxon>Viridiplantae</taxon>
        <taxon>Streptophyta</taxon>
        <taxon>Embryophyta</taxon>
        <taxon>Tracheophyta</taxon>
        <taxon>Spermatophyta</taxon>
        <taxon>Magnoliopsida</taxon>
        <taxon>Liliopsida</taxon>
        <taxon>Asparagales</taxon>
        <taxon>Orchidaceae</taxon>
        <taxon>Vanilloideae</taxon>
        <taxon>Vanilleae</taxon>
        <taxon>Vanilla</taxon>
    </lineage>
</organism>
<feature type="transmembrane region" description="Helical" evidence="11">
    <location>
        <begin position="266"/>
        <end position="285"/>
    </location>
</feature>
<evidence type="ECO:0000256" key="10">
    <source>
        <dbReference type="SAM" id="MobiDB-lite"/>
    </source>
</evidence>
<feature type="transmembrane region" description="Helical" evidence="11">
    <location>
        <begin position="513"/>
        <end position="535"/>
    </location>
</feature>
<feature type="transmembrane region" description="Helical" evidence="11">
    <location>
        <begin position="454"/>
        <end position="473"/>
    </location>
</feature>
<evidence type="ECO:0000256" key="5">
    <source>
        <dbReference type="ARBA" id="ARBA00022475"/>
    </source>
</evidence>
<feature type="transmembrane region" description="Helical" evidence="11">
    <location>
        <begin position="480"/>
        <end position="501"/>
    </location>
</feature>
<dbReference type="Proteomes" id="UP000639772">
    <property type="component" value="Unassembled WGS sequence"/>
</dbReference>
<feature type="transmembrane region" description="Helical" evidence="11">
    <location>
        <begin position="332"/>
        <end position="349"/>
    </location>
</feature>
<evidence type="ECO:0000313" key="13">
    <source>
        <dbReference type="Proteomes" id="UP000639772"/>
    </source>
</evidence>
<comment type="caution">
    <text evidence="12">The sequence shown here is derived from an EMBL/GenBank/DDBJ whole genome shotgun (WGS) entry which is preliminary data.</text>
</comment>
<dbReference type="GO" id="GO:0005886">
    <property type="term" value="C:plasma membrane"/>
    <property type="evidence" value="ECO:0007669"/>
    <property type="project" value="UniProtKB-SubCell"/>
</dbReference>
<dbReference type="InterPro" id="IPR020966">
    <property type="entry name" value="ALMT"/>
</dbReference>
<feature type="transmembrane region" description="Helical" evidence="11">
    <location>
        <begin position="423"/>
        <end position="442"/>
    </location>
</feature>
<evidence type="ECO:0000313" key="12">
    <source>
        <dbReference type="EMBL" id="KAG0493910.1"/>
    </source>
</evidence>
<sequence length="796" mass="89406">MESSAVETLPSAKCSPLPELSCSQNSSNHPEDAPVCKIPWAASQLKQNVAQSATINIPRENSSTPTPGSMDPLCLVSISLEAPFSAPVVEQTKLETSKHAAVRVYSNGQLKFPQSYISALKHIRRYTQRLLHSFSSVKKFAKLLKHKRLRDDSYDSFKTISGKVEPQFSNQARKLQEPGEKNWQQETEPVPAIDGYLDDLEGPELDALRESVELVLPEDKTWPFLLRFPISSFGMCLGVGSQAMLWKTLAASSSLEFLNVSQNVNLFLWCAAVTLTILIASIYALKILFYFEAVRREFYHPVRVNFFFAPWIACLFLAIGLPPHIATNIPQVLWFVLMAPILCLEIKIYGQWMSGGERRLSKVANPSNHLAVVGNFVGALLGAKMGLMEGPVFFFAVGVAHYTVLFVTLCQRLPTNETLPKDLHPVFFLFIAAPSVACTSWAEISGTFGLASRIPYFISMFLYASLAVRLNFFRGFRFSLAWWAYTFPMAGAAIATIRYMVEVENLLTKALATFLSIISTFTVSALLICTILNAFVFEVKRAADVCWVCYGAIWMLFSASEKELSSEDLHGKLVSSFDAIADSLEGSHHFIRRHLCVNRESGVTECLRKYIADDGLNLPEFSKTVMNNFPDEPAFKKLRGKLNSMAKFENLRLMEVSLSRKTQPNENRRMGDTDRSFIHGQTDCSGKHLPQISNNTTFSNINNIQGQLDEQVISTHQAESYHEAMRKQQRRLHSWPSREVDKFEDGVETCVPLESTSALFFSAFTSLLVEFVARLEHWVDAVEVLQTAKFKEEYKA</sequence>
<accession>A0A835RKD4</accession>
<keyword evidence="4" id="KW-0813">Transport</keyword>
<dbReference type="PANTHER" id="PTHR31269">
    <property type="entry name" value="S-TYPE ANION CHANNEL SLAH3"/>
    <property type="match status" value="1"/>
</dbReference>
<feature type="transmembrane region" description="Helical" evidence="11">
    <location>
        <begin position="393"/>
        <end position="411"/>
    </location>
</feature>
<feature type="transmembrane region" description="Helical" evidence="11">
    <location>
        <begin position="306"/>
        <end position="326"/>
    </location>
</feature>
<dbReference type="EMBL" id="JADCNM010000002">
    <property type="protein sequence ID" value="KAG0493910.1"/>
    <property type="molecule type" value="Genomic_DNA"/>
</dbReference>
<evidence type="ECO:0000256" key="7">
    <source>
        <dbReference type="ARBA" id="ARBA00022989"/>
    </source>
</evidence>
<dbReference type="CDD" id="cd09323">
    <property type="entry name" value="TDT_SLAC1_like"/>
    <property type="match status" value="1"/>
</dbReference>
<dbReference type="Gene3D" id="1.50.10.150">
    <property type="entry name" value="Voltage-dependent anion channel"/>
    <property type="match status" value="1"/>
</dbReference>
<evidence type="ECO:0000256" key="8">
    <source>
        <dbReference type="ARBA" id="ARBA00023065"/>
    </source>
</evidence>
<dbReference type="Pfam" id="PF11744">
    <property type="entry name" value="ALMT"/>
    <property type="match status" value="1"/>
</dbReference>
<keyword evidence="8" id="KW-0406">Ion transport</keyword>
<evidence type="ECO:0000256" key="1">
    <source>
        <dbReference type="ARBA" id="ARBA00004127"/>
    </source>
</evidence>
<dbReference type="GO" id="GO:0012505">
    <property type="term" value="C:endomembrane system"/>
    <property type="evidence" value="ECO:0007669"/>
    <property type="project" value="UniProtKB-SubCell"/>
</dbReference>
<evidence type="ECO:0000256" key="11">
    <source>
        <dbReference type="SAM" id="Phobius"/>
    </source>
</evidence>
<feature type="transmembrane region" description="Helical" evidence="11">
    <location>
        <begin position="370"/>
        <end position="387"/>
    </location>
</feature>
<dbReference type="InterPro" id="IPR030183">
    <property type="entry name" value="SLAC/SLAH"/>
</dbReference>
<dbReference type="GO" id="GO:0006873">
    <property type="term" value="P:intracellular monoatomic ion homeostasis"/>
    <property type="evidence" value="ECO:0007669"/>
    <property type="project" value="InterPro"/>
</dbReference>
<dbReference type="Pfam" id="PF03595">
    <property type="entry name" value="SLAC1"/>
    <property type="match status" value="1"/>
</dbReference>
<name>A0A835RKD4_VANPL</name>
<protein>
    <submittedName>
        <fullName evidence="12">Uncharacterized protein</fullName>
    </submittedName>
</protein>
<dbReference type="GO" id="GO:0015743">
    <property type="term" value="P:malate transport"/>
    <property type="evidence" value="ECO:0007669"/>
    <property type="project" value="InterPro"/>
</dbReference>
<gene>
    <name evidence="12" type="ORF">HPP92_004904</name>
</gene>
<comment type="similarity">
    <text evidence="3">Belongs to the SLAC1 S-type anion channel family.</text>
</comment>
<keyword evidence="9 11" id="KW-0472">Membrane</keyword>
<dbReference type="InterPro" id="IPR004695">
    <property type="entry name" value="SLAC1/Mae1/Ssu1/TehA"/>
</dbReference>
<proteinExistence type="inferred from homology"/>
<comment type="subcellular location">
    <subcellularLocation>
        <location evidence="2">Cell membrane</location>
    </subcellularLocation>
    <subcellularLocation>
        <location evidence="1">Endomembrane system</location>
        <topology evidence="1">Multi-pass membrane protein</topology>
    </subcellularLocation>
</comment>
<evidence type="ECO:0000256" key="2">
    <source>
        <dbReference type="ARBA" id="ARBA00004236"/>
    </source>
</evidence>
<feature type="region of interest" description="Disordered" evidence="10">
    <location>
        <begin position="1"/>
        <end position="28"/>
    </location>
</feature>
<reference evidence="12 13" key="1">
    <citation type="journal article" date="2020" name="Nat. Food">
        <title>A phased Vanilla planifolia genome enables genetic improvement of flavour and production.</title>
        <authorList>
            <person name="Hasing T."/>
            <person name="Tang H."/>
            <person name="Brym M."/>
            <person name="Khazi F."/>
            <person name="Huang T."/>
            <person name="Chambers A.H."/>
        </authorList>
    </citation>
    <scope>NUCLEOTIDE SEQUENCE [LARGE SCALE GENOMIC DNA]</scope>
    <source>
        <tissue evidence="12">Leaf</tissue>
    </source>
</reference>
<keyword evidence="7 11" id="KW-1133">Transmembrane helix</keyword>
<dbReference type="PANTHER" id="PTHR31269:SF23">
    <property type="entry name" value="OS07G0181100 PROTEIN"/>
    <property type="match status" value="1"/>
</dbReference>
<evidence type="ECO:0000256" key="4">
    <source>
        <dbReference type="ARBA" id="ARBA00022448"/>
    </source>
</evidence>
<dbReference type="InterPro" id="IPR038665">
    <property type="entry name" value="Voltage-dep_anion_channel_sf"/>
</dbReference>
<keyword evidence="6 11" id="KW-0812">Transmembrane</keyword>
<dbReference type="OrthoDB" id="1099at2759"/>
<evidence type="ECO:0000256" key="9">
    <source>
        <dbReference type="ARBA" id="ARBA00023136"/>
    </source>
</evidence>
<dbReference type="GO" id="GO:0008308">
    <property type="term" value="F:voltage-gated monoatomic anion channel activity"/>
    <property type="evidence" value="ECO:0007669"/>
    <property type="project" value="InterPro"/>
</dbReference>
<dbReference type="AlphaFoldDB" id="A0A835RKD4"/>
<keyword evidence="5" id="KW-1003">Cell membrane</keyword>
<evidence type="ECO:0000256" key="6">
    <source>
        <dbReference type="ARBA" id="ARBA00022692"/>
    </source>
</evidence>
<evidence type="ECO:0000256" key="3">
    <source>
        <dbReference type="ARBA" id="ARBA00007808"/>
    </source>
</evidence>